<dbReference type="Proteomes" id="UP001430679">
    <property type="component" value="Unassembled WGS sequence"/>
</dbReference>
<feature type="transmembrane region" description="Helical" evidence="1">
    <location>
        <begin position="62"/>
        <end position="88"/>
    </location>
</feature>
<reference evidence="3" key="1">
    <citation type="submission" date="2021-11" db="EMBL/GenBank/DDBJ databases">
        <title>Description of novel Flavobacterium species.</title>
        <authorList>
            <person name="Saticioglu I.B."/>
            <person name="Ay H."/>
            <person name="Altun S."/>
            <person name="Duman M."/>
        </authorList>
    </citation>
    <scope>NUCLEOTIDE SEQUENCE</scope>
    <source>
        <strain evidence="3">F-30</strain>
    </source>
</reference>
<dbReference type="RefSeq" id="WP_230039364.1">
    <property type="nucleotide sequence ID" value="NZ_JAJJMM010000001.1"/>
</dbReference>
<organism evidence="3 4">
    <name type="scientific">Flavobacterium piscisymbiosum</name>
    <dbReference type="NCBI Taxonomy" id="2893753"/>
    <lineage>
        <taxon>Bacteria</taxon>
        <taxon>Pseudomonadati</taxon>
        <taxon>Bacteroidota</taxon>
        <taxon>Flavobacteriia</taxon>
        <taxon>Flavobacteriales</taxon>
        <taxon>Flavobacteriaceae</taxon>
        <taxon>Flavobacterium</taxon>
    </lineage>
</organism>
<protein>
    <submittedName>
        <fullName evidence="3">YcxB family protein</fullName>
    </submittedName>
</protein>
<feature type="transmembrane region" description="Helical" evidence="1">
    <location>
        <begin position="33"/>
        <end position="50"/>
    </location>
</feature>
<feature type="domain" description="YcxB-like C-terminal" evidence="2">
    <location>
        <begin position="108"/>
        <end position="151"/>
    </location>
</feature>
<evidence type="ECO:0000313" key="4">
    <source>
        <dbReference type="Proteomes" id="UP001430679"/>
    </source>
</evidence>
<dbReference type="Pfam" id="PF14317">
    <property type="entry name" value="YcxB"/>
    <property type="match status" value="1"/>
</dbReference>
<keyword evidence="1" id="KW-0812">Transmembrane</keyword>
<sequence length="180" mass="21486">MNTTNFCLEFDLNTSEIRKLNKMYFKDLYKEKVIIFSGIVLLMVIFFDFFDLNNEVDYLQWLLRNLVIIILFFSFQYSLVNTISKVFFQFTKKLLKYNRFSKKYKFNFSNSGICVHSPLGEFAHKWSQIEKAILTKDFFFLYVKDTNGYIISISNKCKNHHKIDQLIAFVEVNVTPIIKI</sequence>
<dbReference type="InterPro" id="IPR025588">
    <property type="entry name" value="YcxB-like_C"/>
</dbReference>
<keyword evidence="4" id="KW-1185">Reference proteome</keyword>
<comment type="caution">
    <text evidence="3">The sequence shown here is derived from an EMBL/GenBank/DDBJ whole genome shotgun (WGS) entry which is preliminary data.</text>
</comment>
<keyword evidence="1" id="KW-1133">Transmembrane helix</keyword>
<evidence type="ECO:0000256" key="1">
    <source>
        <dbReference type="SAM" id="Phobius"/>
    </source>
</evidence>
<name>A0ABS8MJD9_9FLAO</name>
<gene>
    <name evidence="3" type="ORF">LNP81_21600</name>
</gene>
<proteinExistence type="predicted"/>
<evidence type="ECO:0000259" key="2">
    <source>
        <dbReference type="Pfam" id="PF14317"/>
    </source>
</evidence>
<accession>A0ABS8MJD9</accession>
<evidence type="ECO:0000313" key="3">
    <source>
        <dbReference type="EMBL" id="MCC9065608.1"/>
    </source>
</evidence>
<keyword evidence="1" id="KW-0472">Membrane</keyword>
<dbReference type="EMBL" id="JAJJMM010000001">
    <property type="protein sequence ID" value="MCC9065608.1"/>
    <property type="molecule type" value="Genomic_DNA"/>
</dbReference>